<dbReference type="PANTHER" id="PTHR31118:SF32">
    <property type="entry name" value="KYNURENINE FORMAMIDASE"/>
    <property type="match status" value="1"/>
</dbReference>
<evidence type="ECO:0000313" key="1">
    <source>
        <dbReference type="EMBL" id="CAB4923426.1"/>
    </source>
</evidence>
<dbReference type="PANTHER" id="PTHR31118">
    <property type="entry name" value="CYCLASE-LIKE PROTEIN 2"/>
    <property type="match status" value="1"/>
</dbReference>
<name>A0A6J7HWB4_9ZZZZ</name>
<gene>
    <name evidence="1" type="ORF">UFOPK3609_01526</name>
</gene>
<dbReference type="Gene3D" id="3.50.30.50">
    <property type="entry name" value="Putative cyclase"/>
    <property type="match status" value="1"/>
</dbReference>
<dbReference type="InterPro" id="IPR037175">
    <property type="entry name" value="KFase_sf"/>
</dbReference>
<dbReference type="EMBL" id="CAFBMQ010000260">
    <property type="protein sequence ID" value="CAB4923426.1"/>
    <property type="molecule type" value="Genomic_DNA"/>
</dbReference>
<proteinExistence type="predicted"/>
<dbReference type="SUPFAM" id="SSF102198">
    <property type="entry name" value="Putative cyclase"/>
    <property type="match status" value="1"/>
</dbReference>
<dbReference type="GO" id="GO:0019441">
    <property type="term" value="P:L-tryptophan catabolic process to kynurenine"/>
    <property type="evidence" value="ECO:0007669"/>
    <property type="project" value="InterPro"/>
</dbReference>
<accession>A0A6J7HWB4</accession>
<dbReference type="AlphaFoldDB" id="A0A6J7HWB4"/>
<organism evidence="1">
    <name type="scientific">freshwater metagenome</name>
    <dbReference type="NCBI Taxonomy" id="449393"/>
    <lineage>
        <taxon>unclassified sequences</taxon>
        <taxon>metagenomes</taxon>
        <taxon>ecological metagenomes</taxon>
    </lineage>
</organism>
<dbReference type="GO" id="GO:0004061">
    <property type="term" value="F:arylformamidase activity"/>
    <property type="evidence" value="ECO:0007669"/>
    <property type="project" value="InterPro"/>
</dbReference>
<reference evidence="1" key="1">
    <citation type="submission" date="2020-05" db="EMBL/GenBank/DDBJ databases">
        <authorList>
            <person name="Chiriac C."/>
            <person name="Salcher M."/>
            <person name="Ghai R."/>
            <person name="Kavagutti S V."/>
        </authorList>
    </citation>
    <scope>NUCLEOTIDE SEQUENCE</scope>
</reference>
<dbReference type="Pfam" id="PF04199">
    <property type="entry name" value="Cyclase"/>
    <property type="match status" value="1"/>
</dbReference>
<sequence>MTDAVVPWVDLSHPLDEHLPRIALFPAPSYTTVMQLPADPMTVTRMDMVVHTGTHVDAPNHFVPGGDTIDQVDLSRLTGEGVVCRVRAGDDEVYGLDALVDLDLVEPGDLVVLDTGWWRHFGTPRYARHPSLSVEVAEWLVDRDVALVAVDTGTPDLPMALRPPDFRWPVHHVLLEAGVLIAEHLTNLADLSGRRVELVLAPLSIRGADGAPVRALGRVQP</sequence>
<protein>
    <submittedName>
        <fullName evidence="1">Unannotated protein</fullName>
    </submittedName>
</protein>
<dbReference type="InterPro" id="IPR007325">
    <property type="entry name" value="KFase/CYL"/>
</dbReference>